<proteinExistence type="inferred from homology"/>
<evidence type="ECO:0000256" key="5">
    <source>
        <dbReference type="RuleBase" id="RU361235"/>
    </source>
</evidence>
<dbReference type="InterPro" id="IPR050654">
    <property type="entry name" value="AChE-related_enzymes"/>
</dbReference>
<evidence type="ECO:0000256" key="2">
    <source>
        <dbReference type="ARBA" id="ARBA00022487"/>
    </source>
</evidence>
<reference evidence="7" key="1">
    <citation type="submission" date="2020-11" db="EMBL/GenBank/DDBJ databases">
        <authorList>
            <person name="Tran Van P."/>
        </authorList>
    </citation>
    <scope>NUCLEOTIDE SEQUENCE</scope>
</reference>
<dbReference type="InterPro" id="IPR002018">
    <property type="entry name" value="CarbesteraseB"/>
</dbReference>
<dbReference type="Gene3D" id="3.40.50.1820">
    <property type="entry name" value="alpha/beta hydrolase"/>
    <property type="match status" value="1"/>
</dbReference>
<dbReference type="AlphaFoldDB" id="A0A7R9MKB4"/>
<keyword evidence="3 5" id="KW-0378">Hydrolase</keyword>
<dbReference type="PANTHER" id="PTHR43918:SF4">
    <property type="entry name" value="CARBOXYLIC ESTER HYDROLASE"/>
    <property type="match status" value="1"/>
</dbReference>
<dbReference type="GO" id="GO:0006581">
    <property type="term" value="P:acetylcholine catabolic process"/>
    <property type="evidence" value="ECO:0007669"/>
    <property type="project" value="TreeGrafter"/>
</dbReference>
<evidence type="ECO:0000259" key="6">
    <source>
        <dbReference type="Pfam" id="PF00135"/>
    </source>
</evidence>
<keyword evidence="4" id="KW-0325">Glycoprotein</keyword>
<keyword evidence="2" id="KW-0719">Serine esterase</keyword>
<evidence type="ECO:0000313" key="7">
    <source>
        <dbReference type="EMBL" id="CAD7661813.1"/>
    </source>
</evidence>
<evidence type="ECO:0000256" key="3">
    <source>
        <dbReference type="ARBA" id="ARBA00022801"/>
    </source>
</evidence>
<dbReference type="GO" id="GO:0019695">
    <property type="term" value="P:choline metabolic process"/>
    <property type="evidence" value="ECO:0007669"/>
    <property type="project" value="TreeGrafter"/>
</dbReference>
<dbReference type="InterPro" id="IPR019826">
    <property type="entry name" value="Carboxylesterase_B_AS"/>
</dbReference>
<dbReference type="InterPro" id="IPR029058">
    <property type="entry name" value="AB_hydrolase_fold"/>
</dbReference>
<feature type="domain" description="Carboxylesterase type B" evidence="6">
    <location>
        <begin position="2"/>
        <end position="342"/>
    </location>
</feature>
<dbReference type="GO" id="GO:0005615">
    <property type="term" value="C:extracellular space"/>
    <property type="evidence" value="ECO:0007669"/>
    <property type="project" value="TreeGrafter"/>
</dbReference>
<dbReference type="PROSITE" id="PS00122">
    <property type="entry name" value="CARBOXYLESTERASE_B_1"/>
    <property type="match status" value="1"/>
</dbReference>
<evidence type="ECO:0000256" key="4">
    <source>
        <dbReference type="ARBA" id="ARBA00023180"/>
    </source>
</evidence>
<dbReference type="EC" id="3.1.1.-" evidence="5"/>
<dbReference type="OrthoDB" id="408631at2759"/>
<dbReference type="GO" id="GO:0003990">
    <property type="term" value="F:acetylcholinesterase activity"/>
    <property type="evidence" value="ECO:0007669"/>
    <property type="project" value="TreeGrafter"/>
</dbReference>
<comment type="similarity">
    <text evidence="1 5">Belongs to the type-B carboxylesterase/lipase family.</text>
</comment>
<accession>A0A7R9MKB4</accession>
<sequence length="343" mass="38141">MGSLRFAKPLPLLKPKKDIIDGTKQGNSCIQNLTPGFGKLTLSEDCLVLNIWTPNVGNNDESTEAPALKPVMFWIHGGGLVNGSIFQMPPYNGIDLAAYDVVVVSTNYRLGPFGFLYGDREDAPGNVGYYDQLLAIKWVRENIHQFGGDRGRITIFGESAGSRSVSSQILSPLSKGLFKRAIMQSGAHLYNKDREPLNNIEALSEAKQMAKHLNCSETEDWLQCLRKVDAKDILNLEKSFSSPVFGTEFLPVYTHKALDDHLLNYDIDLMSGLTRNEGPLLVDLVLKQINLQTVDDFKKYVKVGDKLYHGLDVQKVSNFYLNGVNTSSPAAIRRAYTDFFGDL</sequence>
<dbReference type="EMBL" id="CAJPVJ010025149">
    <property type="protein sequence ID" value="CAG2178949.1"/>
    <property type="molecule type" value="Genomic_DNA"/>
</dbReference>
<dbReference type="PANTHER" id="PTHR43918">
    <property type="entry name" value="ACETYLCHOLINESTERASE"/>
    <property type="match status" value="1"/>
</dbReference>
<organism evidence="7">
    <name type="scientific">Oppiella nova</name>
    <dbReference type="NCBI Taxonomy" id="334625"/>
    <lineage>
        <taxon>Eukaryota</taxon>
        <taxon>Metazoa</taxon>
        <taxon>Ecdysozoa</taxon>
        <taxon>Arthropoda</taxon>
        <taxon>Chelicerata</taxon>
        <taxon>Arachnida</taxon>
        <taxon>Acari</taxon>
        <taxon>Acariformes</taxon>
        <taxon>Sarcoptiformes</taxon>
        <taxon>Oribatida</taxon>
        <taxon>Brachypylina</taxon>
        <taxon>Oppioidea</taxon>
        <taxon>Oppiidae</taxon>
        <taxon>Oppiella</taxon>
    </lineage>
</organism>
<feature type="non-terminal residue" evidence="7">
    <location>
        <position position="1"/>
    </location>
</feature>
<dbReference type="SUPFAM" id="SSF53474">
    <property type="entry name" value="alpha/beta-Hydrolases"/>
    <property type="match status" value="1"/>
</dbReference>
<evidence type="ECO:0000313" key="8">
    <source>
        <dbReference type="Proteomes" id="UP000728032"/>
    </source>
</evidence>
<evidence type="ECO:0000256" key="1">
    <source>
        <dbReference type="ARBA" id="ARBA00005964"/>
    </source>
</evidence>
<name>A0A7R9MKB4_9ACAR</name>
<dbReference type="EMBL" id="OC939974">
    <property type="protein sequence ID" value="CAD7661813.1"/>
    <property type="molecule type" value="Genomic_DNA"/>
</dbReference>
<keyword evidence="8" id="KW-1185">Reference proteome</keyword>
<gene>
    <name evidence="7" type="ORF">ONB1V03_LOCUS18373</name>
</gene>
<protein>
    <recommendedName>
        <fullName evidence="5">Carboxylic ester hydrolase</fullName>
        <ecNumber evidence="5">3.1.1.-</ecNumber>
    </recommendedName>
</protein>
<dbReference type="Proteomes" id="UP000728032">
    <property type="component" value="Unassembled WGS sequence"/>
</dbReference>
<dbReference type="GO" id="GO:0005886">
    <property type="term" value="C:plasma membrane"/>
    <property type="evidence" value="ECO:0007669"/>
    <property type="project" value="TreeGrafter"/>
</dbReference>
<dbReference type="Pfam" id="PF00135">
    <property type="entry name" value="COesterase"/>
    <property type="match status" value="1"/>
</dbReference>